<accession>A0A840UUF3</accession>
<keyword evidence="2" id="KW-1185">Reference proteome</keyword>
<evidence type="ECO:0000313" key="2">
    <source>
        <dbReference type="Proteomes" id="UP000559117"/>
    </source>
</evidence>
<organism evidence="1 2">
    <name type="scientific">Pectinatus brassicae</name>
    <dbReference type="NCBI Taxonomy" id="862415"/>
    <lineage>
        <taxon>Bacteria</taxon>
        <taxon>Bacillati</taxon>
        <taxon>Bacillota</taxon>
        <taxon>Negativicutes</taxon>
        <taxon>Selenomonadales</taxon>
        <taxon>Selenomonadaceae</taxon>
        <taxon>Pectinatus</taxon>
    </lineage>
</organism>
<evidence type="ECO:0000313" key="1">
    <source>
        <dbReference type="EMBL" id="MBB5336444.1"/>
    </source>
</evidence>
<comment type="caution">
    <text evidence="1">The sequence shown here is derived from an EMBL/GenBank/DDBJ whole genome shotgun (WGS) entry which is preliminary data.</text>
</comment>
<reference evidence="1 2" key="1">
    <citation type="submission" date="2020-08" db="EMBL/GenBank/DDBJ databases">
        <title>Genomic Encyclopedia of Type Strains, Phase IV (KMG-IV): sequencing the most valuable type-strain genomes for metagenomic binning, comparative biology and taxonomic classification.</title>
        <authorList>
            <person name="Goeker M."/>
        </authorList>
    </citation>
    <scope>NUCLEOTIDE SEQUENCE [LARGE SCALE GENOMIC DNA]</scope>
    <source>
        <strain evidence="1 2">DSM 24661</strain>
    </source>
</reference>
<dbReference type="RefSeq" id="WP_183861378.1">
    <property type="nucleotide sequence ID" value="NZ_JACHFH010000017.1"/>
</dbReference>
<gene>
    <name evidence="1" type="ORF">HNR32_001592</name>
</gene>
<proteinExistence type="predicted"/>
<name>A0A840UUF3_9FIRM</name>
<dbReference type="AlphaFoldDB" id="A0A840UUF3"/>
<dbReference type="Proteomes" id="UP000559117">
    <property type="component" value="Unassembled WGS sequence"/>
</dbReference>
<dbReference type="EMBL" id="JACHFH010000017">
    <property type="protein sequence ID" value="MBB5336444.1"/>
    <property type="molecule type" value="Genomic_DNA"/>
</dbReference>
<sequence length="188" mass="21551">MIKKNKFQILTDEAESQYKFGFCNLCEFYECELVREYMQFKENHLKSRKPDHTATVTATVVKDSETDNDIAAKKTKVQVLKVNSYASSTKKNNSDIDYLSYDKEELKSGCIMSGRYINQVECGIKKVADGIGDAFKINTRYNSKMENDTNKWEPNQPVFISAQTGKGKNYFIEETLLPYIRDGLSTVN</sequence>
<protein>
    <submittedName>
        <fullName evidence="1">Uncharacterized protein</fullName>
    </submittedName>
</protein>